<keyword evidence="3" id="KW-1133">Transmembrane helix</keyword>
<feature type="transmembrane region" description="Helical" evidence="3">
    <location>
        <begin position="56"/>
        <end position="78"/>
    </location>
</feature>
<dbReference type="Proteomes" id="UP000664795">
    <property type="component" value="Unassembled WGS sequence"/>
</dbReference>
<feature type="region of interest" description="Disordered" evidence="2">
    <location>
        <begin position="922"/>
        <end position="972"/>
    </location>
</feature>
<evidence type="ECO:0000256" key="3">
    <source>
        <dbReference type="SAM" id="Phobius"/>
    </source>
</evidence>
<evidence type="ECO:0000313" key="5">
    <source>
        <dbReference type="Proteomes" id="UP000664795"/>
    </source>
</evidence>
<keyword evidence="5" id="KW-1185">Reference proteome</keyword>
<feature type="compositionally biased region" description="Basic and acidic residues" evidence="2">
    <location>
        <begin position="1053"/>
        <end position="1063"/>
    </location>
</feature>
<feature type="compositionally biased region" description="Basic and acidic residues" evidence="2">
    <location>
        <begin position="668"/>
        <end position="743"/>
    </location>
</feature>
<accession>A0A939G7Y4</accession>
<feature type="compositionally biased region" description="Basic and acidic residues" evidence="2">
    <location>
        <begin position="620"/>
        <end position="630"/>
    </location>
</feature>
<feature type="compositionally biased region" description="Polar residues" evidence="2">
    <location>
        <begin position="948"/>
        <end position="962"/>
    </location>
</feature>
<dbReference type="EMBL" id="JAFMYU010000014">
    <property type="protein sequence ID" value="MBO0932660.1"/>
    <property type="molecule type" value="Genomic_DNA"/>
</dbReference>
<keyword evidence="3" id="KW-0472">Membrane</keyword>
<feature type="region of interest" description="Disordered" evidence="2">
    <location>
        <begin position="620"/>
        <end position="640"/>
    </location>
</feature>
<feature type="transmembrane region" description="Helical" evidence="3">
    <location>
        <begin position="26"/>
        <end position="44"/>
    </location>
</feature>
<name>A0A939G7Y4_9BACT</name>
<dbReference type="PANTHER" id="PTHR23159">
    <property type="entry name" value="CENTROSOMAL PROTEIN 2"/>
    <property type="match status" value="1"/>
</dbReference>
<protein>
    <submittedName>
        <fullName evidence="4">ATPase</fullName>
    </submittedName>
</protein>
<keyword evidence="1" id="KW-0175">Coiled coil</keyword>
<proteinExistence type="predicted"/>
<comment type="caution">
    <text evidence="4">The sequence shown here is derived from an EMBL/GenBank/DDBJ whole genome shotgun (WGS) entry which is preliminary data.</text>
</comment>
<evidence type="ECO:0000256" key="2">
    <source>
        <dbReference type="SAM" id="MobiDB-lite"/>
    </source>
</evidence>
<organism evidence="4 5">
    <name type="scientific">Fibrella aquatilis</name>
    <dbReference type="NCBI Taxonomy" id="2817059"/>
    <lineage>
        <taxon>Bacteria</taxon>
        <taxon>Pseudomonadati</taxon>
        <taxon>Bacteroidota</taxon>
        <taxon>Cytophagia</taxon>
        <taxon>Cytophagales</taxon>
        <taxon>Spirosomataceae</taxon>
        <taxon>Fibrella</taxon>
    </lineage>
</organism>
<dbReference type="AlphaFoldDB" id="A0A939G7Y4"/>
<feature type="compositionally biased region" description="Low complexity" evidence="2">
    <location>
        <begin position="744"/>
        <end position="753"/>
    </location>
</feature>
<feature type="region of interest" description="Disordered" evidence="2">
    <location>
        <begin position="1047"/>
        <end position="1081"/>
    </location>
</feature>
<reference evidence="4 5" key="1">
    <citation type="submission" date="2021-03" db="EMBL/GenBank/DDBJ databases">
        <title>Fibrella sp. HMF5036 genome sequencing and assembly.</title>
        <authorList>
            <person name="Kang H."/>
            <person name="Kim H."/>
            <person name="Bae S."/>
            <person name="Joh K."/>
        </authorList>
    </citation>
    <scope>NUCLEOTIDE SEQUENCE [LARGE SCALE GENOMIC DNA]</scope>
    <source>
        <strain evidence="4 5">HMF5036</strain>
    </source>
</reference>
<feature type="transmembrane region" description="Helical" evidence="3">
    <location>
        <begin position="156"/>
        <end position="177"/>
    </location>
</feature>
<dbReference type="PANTHER" id="PTHR23159:SF31">
    <property type="entry name" value="CENTROSOME-ASSOCIATED PROTEIN CEP250 ISOFORM X1"/>
    <property type="match status" value="1"/>
</dbReference>
<sequence length="1111" mass="127494">MQATSSFASLLSQIDEYKRRYFQNQLIKGSLLFLGLLLAAYLLLNTLEYVGHFSSGVRAAMLFSFVGLFLAGSYVYLIKPAMGLYGLRKPISDEEAARQIGQFFPNIGDKLLNTLQLRSLTASDSELLRASVEQRSKQLLITRFSSAIQLDKNRRFVKYAALPAVVIAGILVLYPAFFTNSSSRIVQYDKQFVEEAPFKFVVDSKQLEAFRNEDFTFQLHLEGRAIPQTVYLVSNDTRFKLEQTGPNAYAYTFDNVQRDVNFQVEAAGFASTPYTLHLLDRPAVLSFDVALSYPAYLNKPAEQLANVGNLLVPEGTRINWKFLADHTDSLAVQFTPGGRLLAESIEDNAFSLSTRANQSATYSLQLRNQHARNAADLTYSIQVIPDRFPQISLQETRDSVAYNFIGLYGQVTDDYGFSSLKLVGSVVRADSPKKEAFSKAIPVNTATTSQNYAYNWSLDSLKLKPSDKIEYYVQVADNDGVHGPKTTRSSLITFTVPSVEQLQKQVEQSAEKTEQQMDQALKQAQALKKELSSLEERMRTKKTSDFQDKKQLQDILQKREELMNEIQKLQEQFNKTNETQQRMSQQQQDSLKQKMEQLQKLFDQMQDPESKKMYEELKQMMEKKQDEKASDLLNQLNRKERNLEKELDRALKMFKQMQQNQKFQNAIDELKKQADKQDQMAEKNKEEQKDPKKDEAETEKQKEDQKKAEEDFKKLQEQLDKLQKEAEKEKMSSPDPQEKEQQEIQKQMEQSKNSLDKKEKKKASESQKKTSKSMRNMAKSMEESMEGMDMKSMSENLDDLRNLLDNLITLSFSQERLMRDFRSMNLQDPRVVKLSQEQIRLQDNAKVIEDSLNSLASREPQIQPFVTRELTNMRYYMDESSRYLKERKLNMASSKQQFAMTTINNLSLMLNDAFKQMQAAMQAMAMPGSGKSKGKSKGEQPSPGMGDKQQQVNERIQKLSQGGQSGRALSEELSRLAAEQAVLRDMLKDMQDKAKGTEVGKQQAEQVNDLLKKMEETETDLVNKRVNPAVLNRQKDILTRLLESEKALQQQEEDPKRKAEAAKQLKQSQPSYHAEVPPTTTRQVEVLRTVSPAYNLYYKRESNRYLQKLTK</sequence>
<feature type="coiled-coil region" evidence="1">
    <location>
        <begin position="973"/>
        <end position="1027"/>
    </location>
</feature>
<feature type="compositionally biased region" description="Basic and acidic residues" evidence="2">
    <location>
        <begin position="754"/>
        <end position="768"/>
    </location>
</feature>
<dbReference type="RefSeq" id="WP_207336627.1">
    <property type="nucleotide sequence ID" value="NZ_JAFMYU010000014.1"/>
</dbReference>
<evidence type="ECO:0000313" key="4">
    <source>
        <dbReference type="EMBL" id="MBO0932660.1"/>
    </source>
</evidence>
<evidence type="ECO:0000256" key="1">
    <source>
        <dbReference type="SAM" id="Coils"/>
    </source>
</evidence>
<gene>
    <name evidence="4" type="ORF">J2I48_16745</name>
</gene>
<feature type="region of interest" description="Disordered" evidence="2">
    <location>
        <begin position="662"/>
        <end position="779"/>
    </location>
</feature>
<keyword evidence="3" id="KW-0812">Transmembrane</keyword>